<sequence>MRMKHMRSSSHSPSLLTFVLFTITTAASFMMLFYALLAATAPCAVLAKCYHGFHSAFSFDAHNAHYPTWMKELPDALNFSSLSVPGTHDTMTYNIGSEILQCQNWNLTVQLESGMRYFDIRARLRDNELQIYHGDGYTGHSYEEVLLDMFEFLDRNPSEAIVMRLKQEGGALGTNNTRNFEEAFNFYHDASPTTSAGSKKHIYAFNETAPLPTLGSLRSKIWILQNFPAASGDPNQYGLAWEGKQMILEDDYIVKDIAHLYLKWQAIEAALQKSSVDFPTDNNTALYLAHVSASVGVLPIEAAAGPRNRTVQGMNDMTGQWLEKFEDDEKYGSRAGIVILDFPGKRLIDGILQRNEMFLE</sequence>
<dbReference type="EMBL" id="CDHN01000003">
    <property type="protein sequence ID" value="CEJ90017.1"/>
    <property type="molecule type" value="Genomic_DNA"/>
</dbReference>
<dbReference type="PROSITE" id="PS50007">
    <property type="entry name" value="PIPLC_X_DOMAIN"/>
    <property type="match status" value="1"/>
</dbReference>
<reference evidence="2 3" key="1">
    <citation type="journal article" date="2015" name="Genome Announc.">
        <title>Draft Genome Sequence and Gene Annotation of the Entomopathogenic Fungus Verticillium hemipterigenum.</title>
        <authorList>
            <person name="Horn F."/>
            <person name="Habel A."/>
            <person name="Scharf D.H."/>
            <person name="Dworschak J."/>
            <person name="Brakhage A.A."/>
            <person name="Guthke R."/>
            <person name="Hertweck C."/>
            <person name="Linde J."/>
        </authorList>
    </citation>
    <scope>NUCLEOTIDE SEQUENCE [LARGE SCALE GENOMIC DNA]</scope>
</reference>
<evidence type="ECO:0000313" key="3">
    <source>
        <dbReference type="Proteomes" id="UP000039046"/>
    </source>
</evidence>
<dbReference type="GO" id="GO:0006629">
    <property type="term" value="P:lipid metabolic process"/>
    <property type="evidence" value="ECO:0007669"/>
    <property type="project" value="InterPro"/>
</dbReference>
<dbReference type="Proteomes" id="UP000039046">
    <property type="component" value="Unassembled WGS sequence"/>
</dbReference>
<protein>
    <recommendedName>
        <fullName evidence="1">Phosphatidylinositol-specific phospholipase C X domain-containing protein</fullName>
    </recommendedName>
</protein>
<dbReference type="InterPro" id="IPR017946">
    <property type="entry name" value="PLC-like_Pdiesterase_TIM-brl"/>
</dbReference>
<dbReference type="SMART" id="SM00148">
    <property type="entry name" value="PLCXc"/>
    <property type="match status" value="1"/>
</dbReference>
<evidence type="ECO:0000259" key="1">
    <source>
        <dbReference type="SMART" id="SM00148"/>
    </source>
</evidence>
<dbReference type="CDD" id="cd08586">
    <property type="entry name" value="PI-PLCc_BcPLC_like"/>
    <property type="match status" value="1"/>
</dbReference>
<accession>A0A0A1TJP3</accession>
<organism evidence="2 3">
    <name type="scientific">[Torrubiella] hemipterigena</name>
    <dbReference type="NCBI Taxonomy" id="1531966"/>
    <lineage>
        <taxon>Eukaryota</taxon>
        <taxon>Fungi</taxon>
        <taxon>Dikarya</taxon>
        <taxon>Ascomycota</taxon>
        <taxon>Pezizomycotina</taxon>
        <taxon>Sordariomycetes</taxon>
        <taxon>Hypocreomycetidae</taxon>
        <taxon>Hypocreales</taxon>
        <taxon>Clavicipitaceae</taxon>
        <taxon>Clavicipitaceae incertae sedis</taxon>
        <taxon>'Torrubiella' clade</taxon>
    </lineage>
</organism>
<dbReference type="STRING" id="1531966.A0A0A1TJP3"/>
<evidence type="ECO:0000313" key="2">
    <source>
        <dbReference type="EMBL" id="CEJ90017.1"/>
    </source>
</evidence>
<keyword evidence="3" id="KW-1185">Reference proteome</keyword>
<dbReference type="InterPro" id="IPR000909">
    <property type="entry name" value="PLipase_C_PInositol-sp_X_dom"/>
</dbReference>
<proteinExistence type="predicted"/>
<dbReference type="Gene3D" id="3.20.20.190">
    <property type="entry name" value="Phosphatidylinositol (PI) phosphodiesterase"/>
    <property type="match status" value="1"/>
</dbReference>
<dbReference type="PANTHER" id="PTHR13593">
    <property type="match status" value="1"/>
</dbReference>
<dbReference type="SUPFAM" id="SSF51695">
    <property type="entry name" value="PLC-like phosphodiesterases"/>
    <property type="match status" value="1"/>
</dbReference>
<dbReference type="PANTHER" id="PTHR13593:SF113">
    <property type="entry name" value="SI:DKEY-266F7.9"/>
    <property type="match status" value="1"/>
</dbReference>
<dbReference type="HOGENOM" id="CLU_024117_0_0_1"/>
<dbReference type="OrthoDB" id="1046782at2759"/>
<dbReference type="Pfam" id="PF00388">
    <property type="entry name" value="PI-PLC-X"/>
    <property type="match status" value="1"/>
</dbReference>
<dbReference type="AlphaFoldDB" id="A0A0A1TJP3"/>
<name>A0A0A1TJP3_9HYPO</name>
<dbReference type="InterPro" id="IPR051057">
    <property type="entry name" value="PI-PLC_domain"/>
</dbReference>
<feature type="domain" description="Phosphatidylinositol-specific phospholipase C X" evidence="1">
    <location>
        <begin position="80"/>
        <end position="226"/>
    </location>
</feature>
<gene>
    <name evidence="2" type="ORF">VHEMI05828</name>
</gene>
<dbReference type="GO" id="GO:0008081">
    <property type="term" value="F:phosphoric diester hydrolase activity"/>
    <property type="evidence" value="ECO:0007669"/>
    <property type="project" value="InterPro"/>
</dbReference>